<dbReference type="PROSITE" id="PS50885">
    <property type="entry name" value="HAMP"/>
    <property type="match status" value="1"/>
</dbReference>
<evidence type="ECO:0000256" key="5">
    <source>
        <dbReference type="ARBA" id="ARBA00022475"/>
    </source>
</evidence>
<keyword evidence="7" id="KW-0808">Transferase</keyword>
<dbReference type="EMBL" id="JAEEGB010000005">
    <property type="protein sequence ID" value="MBI6872089.1"/>
    <property type="molecule type" value="Genomic_DNA"/>
</dbReference>
<comment type="subcellular location">
    <subcellularLocation>
        <location evidence="3">Cell membrane</location>
    </subcellularLocation>
    <subcellularLocation>
        <location evidence="2">Membrane</location>
        <topology evidence="2">Multi-pass membrane protein</topology>
    </subcellularLocation>
</comment>
<feature type="domain" description="Histidine kinase" evidence="16">
    <location>
        <begin position="144"/>
        <end position="361"/>
    </location>
</feature>
<dbReference type="CDD" id="cd06225">
    <property type="entry name" value="HAMP"/>
    <property type="match status" value="1"/>
</dbReference>
<dbReference type="Gene3D" id="3.30.565.10">
    <property type="entry name" value="Histidine kinase-like ATPase, C-terminal domain"/>
    <property type="match status" value="1"/>
</dbReference>
<keyword evidence="13" id="KW-0902">Two-component regulatory system</keyword>
<gene>
    <name evidence="18" type="ORF">I6U51_05120</name>
</gene>
<evidence type="ECO:0000256" key="10">
    <source>
        <dbReference type="ARBA" id="ARBA00022777"/>
    </source>
</evidence>
<dbReference type="InterPro" id="IPR003594">
    <property type="entry name" value="HATPase_dom"/>
</dbReference>
<evidence type="ECO:0000256" key="13">
    <source>
        <dbReference type="ARBA" id="ARBA00023012"/>
    </source>
</evidence>
<evidence type="ECO:0000259" key="16">
    <source>
        <dbReference type="PROSITE" id="PS50109"/>
    </source>
</evidence>
<dbReference type="PANTHER" id="PTHR45528">
    <property type="entry name" value="SENSOR HISTIDINE KINASE CPXA"/>
    <property type="match status" value="1"/>
</dbReference>
<comment type="catalytic activity">
    <reaction evidence="1">
        <text>ATP + protein L-histidine = ADP + protein N-phospho-L-histidine.</text>
        <dbReference type="EC" id="2.7.13.3"/>
    </reaction>
</comment>
<organism evidence="18 19">
    <name type="scientific">Clostridium aciditolerans</name>
    <dbReference type="NCBI Taxonomy" id="339861"/>
    <lineage>
        <taxon>Bacteria</taxon>
        <taxon>Bacillati</taxon>
        <taxon>Bacillota</taxon>
        <taxon>Clostridia</taxon>
        <taxon>Eubacteriales</taxon>
        <taxon>Clostridiaceae</taxon>
        <taxon>Clostridium</taxon>
    </lineage>
</organism>
<accession>A0A934HUC9</accession>
<keyword evidence="9" id="KW-0547">Nucleotide-binding</keyword>
<evidence type="ECO:0000256" key="1">
    <source>
        <dbReference type="ARBA" id="ARBA00000085"/>
    </source>
</evidence>
<dbReference type="Gene3D" id="6.10.340.10">
    <property type="match status" value="1"/>
</dbReference>
<evidence type="ECO:0000256" key="15">
    <source>
        <dbReference type="SAM" id="Phobius"/>
    </source>
</evidence>
<dbReference type="InterPro" id="IPR003660">
    <property type="entry name" value="HAMP_dom"/>
</dbReference>
<reference evidence="18" key="1">
    <citation type="submission" date="2020-12" db="EMBL/GenBank/DDBJ databases">
        <title>Clostridium thailandense sp. nov., a novel acetogenic bacterium isolated from peat land soil in Thailand.</title>
        <authorList>
            <person name="Chaikitkaew S."/>
            <person name="Birkeland N.K."/>
        </authorList>
    </citation>
    <scope>NUCLEOTIDE SEQUENCE</scope>
    <source>
        <strain evidence="18">DSM 17425</strain>
    </source>
</reference>
<feature type="domain" description="HAMP" evidence="17">
    <location>
        <begin position="77"/>
        <end position="129"/>
    </location>
</feature>
<feature type="transmembrane region" description="Helical" evidence="15">
    <location>
        <begin position="56"/>
        <end position="75"/>
    </location>
</feature>
<dbReference type="InterPro" id="IPR036097">
    <property type="entry name" value="HisK_dim/P_sf"/>
</dbReference>
<dbReference type="PROSITE" id="PS50109">
    <property type="entry name" value="HIS_KIN"/>
    <property type="match status" value="1"/>
</dbReference>
<keyword evidence="19" id="KW-1185">Reference proteome</keyword>
<dbReference type="PRINTS" id="PR00344">
    <property type="entry name" value="BCTRLSENSOR"/>
</dbReference>
<evidence type="ECO:0000313" key="19">
    <source>
        <dbReference type="Proteomes" id="UP000622687"/>
    </source>
</evidence>
<dbReference type="GO" id="GO:0005524">
    <property type="term" value="F:ATP binding"/>
    <property type="evidence" value="ECO:0007669"/>
    <property type="project" value="UniProtKB-KW"/>
</dbReference>
<evidence type="ECO:0000256" key="3">
    <source>
        <dbReference type="ARBA" id="ARBA00004236"/>
    </source>
</evidence>
<dbReference type="InterPro" id="IPR036890">
    <property type="entry name" value="HATPase_C_sf"/>
</dbReference>
<keyword evidence="14 15" id="KW-0472">Membrane</keyword>
<evidence type="ECO:0000256" key="7">
    <source>
        <dbReference type="ARBA" id="ARBA00022679"/>
    </source>
</evidence>
<keyword evidence="10 18" id="KW-0418">Kinase</keyword>
<dbReference type="EC" id="2.7.13.3" evidence="4"/>
<keyword evidence="5" id="KW-1003">Cell membrane</keyword>
<protein>
    <recommendedName>
        <fullName evidence="4">histidine kinase</fullName>
        <ecNumber evidence="4">2.7.13.3</ecNumber>
    </recommendedName>
</protein>
<dbReference type="InterPro" id="IPR004358">
    <property type="entry name" value="Sig_transdc_His_kin-like_C"/>
</dbReference>
<comment type="caution">
    <text evidence="18">The sequence shown here is derived from an EMBL/GenBank/DDBJ whole genome shotgun (WGS) entry which is preliminary data.</text>
</comment>
<dbReference type="GO" id="GO:0005886">
    <property type="term" value="C:plasma membrane"/>
    <property type="evidence" value="ECO:0007669"/>
    <property type="project" value="UniProtKB-SubCell"/>
</dbReference>
<evidence type="ECO:0000256" key="9">
    <source>
        <dbReference type="ARBA" id="ARBA00022741"/>
    </source>
</evidence>
<evidence type="ECO:0000256" key="2">
    <source>
        <dbReference type="ARBA" id="ARBA00004141"/>
    </source>
</evidence>
<dbReference type="FunFam" id="1.10.287.130:FF:000008">
    <property type="entry name" value="Two-component sensor histidine kinase"/>
    <property type="match status" value="1"/>
</dbReference>
<dbReference type="CDD" id="cd00082">
    <property type="entry name" value="HisKA"/>
    <property type="match status" value="1"/>
</dbReference>
<dbReference type="Pfam" id="PF02518">
    <property type="entry name" value="HATPase_c"/>
    <property type="match status" value="1"/>
</dbReference>
<dbReference type="Gene3D" id="1.10.287.130">
    <property type="match status" value="1"/>
</dbReference>
<evidence type="ECO:0000313" key="18">
    <source>
        <dbReference type="EMBL" id="MBI6872089.1"/>
    </source>
</evidence>
<evidence type="ECO:0000259" key="17">
    <source>
        <dbReference type="PROSITE" id="PS50885"/>
    </source>
</evidence>
<evidence type="ECO:0000256" key="12">
    <source>
        <dbReference type="ARBA" id="ARBA00022989"/>
    </source>
</evidence>
<dbReference type="SMART" id="SM00387">
    <property type="entry name" value="HATPase_c"/>
    <property type="match status" value="1"/>
</dbReference>
<dbReference type="SMART" id="SM00388">
    <property type="entry name" value="HisKA"/>
    <property type="match status" value="1"/>
</dbReference>
<dbReference type="SUPFAM" id="SSF47384">
    <property type="entry name" value="Homodimeric domain of signal transducing histidine kinase"/>
    <property type="match status" value="1"/>
</dbReference>
<dbReference type="FunFam" id="3.30.565.10:FF:000013">
    <property type="entry name" value="Two-component sensor histidine kinase"/>
    <property type="match status" value="1"/>
</dbReference>
<dbReference type="Proteomes" id="UP000622687">
    <property type="component" value="Unassembled WGS sequence"/>
</dbReference>
<dbReference type="SUPFAM" id="SSF55874">
    <property type="entry name" value="ATPase domain of HSP90 chaperone/DNA topoisomerase II/histidine kinase"/>
    <property type="match status" value="1"/>
</dbReference>
<name>A0A934HUC9_9CLOT</name>
<keyword evidence="6" id="KW-0597">Phosphoprotein</keyword>
<dbReference type="Pfam" id="PF00672">
    <property type="entry name" value="HAMP"/>
    <property type="match status" value="1"/>
</dbReference>
<keyword evidence="11" id="KW-0067">ATP-binding</keyword>
<dbReference type="GO" id="GO:0000155">
    <property type="term" value="F:phosphorelay sensor kinase activity"/>
    <property type="evidence" value="ECO:0007669"/>
    <property type="project" value="InterPro"/>
</dbReference>
<evidence type="ECO:0000256" key="14">
    <source>
        <dbReference type="ARBA" id="ARBA00023136"/>
    </source>
</evidence>
<evidence type="ECO:0000256" key="6">
    <source>
        <dbReference type="ARBA" id="ARBA00022553"/>
    </source>
</evidence>
<dbReference type="AlphaFoldDB" id="A0A934HUC9"/>
<dbReference type="RefSeq" id="WP_211141537.1">
    <property type="nucleotide sequence ID" value="NZ_JAEEGB010000005.1"/>
</dbReference>
<dbReference type="InterPro" id="IPR005467">
    <property type="entry name" value="His_kinase_dom"/>
</dbReference>
<dbReference type="Pfam" id="PF00512">
    <property type="entry name" value="HisKA"/>
    <property type="match status" value="1"/>
</dbReference>
<dbReference type="PANTHER" id="PTHR45528:SF8">
    <property type="entry name" value="HISTIDINE KINASE"/>
    <property type="match status" value="1"/>
</dbReference>
<evidence type="ECO:0000256" key="8">
    <source>
        <dbReference type="ARBA" id="ARBA00022692"/>
    </source>
</evidence>
<sequence>MKRVTVTKSLSINLLIKISFCFSLSFAAVILFASYISKTYIYSNRNNLNPFMYNMILLGVFMTGIIVFIISFLIVTKNEIKYIKYISENVEIVANKELGSTLKVAGNDELAELSRNINSMSRQLKEKFEREREIENTKTELITNVSHDLRTPLTAIIGYLDFLKNEKFKNEEEEKEYLNSAYNLSIKLKRLIDELFEYTKLSSSEVQLEFVNVNICAILNQLLGEYGTILEKKELRIINNVPDNNINVKIDIEKIVRVFENILNNAEKYSYKPSDIVVNVEKEEGHVIISFSNRGEHIPQEKIDKMFEKFYRIDPSRSNNVPGSGLGLAISKKIIELHNGHICAESSGDIITFKVKLQSNE</sequence>
<evidence type="ECO:0000256" key="11">
    <source>
        <dbReference type="ARBA" id="ARBA00022840"/>
    </source>
</evidence>
<dbReference type="InterPro" id="IPR050398">
    <property type="entry name" value="HssS/ArlS-like"/>
</dbReference>
<feature type="transmembrane region" description="Helical" evidence="15">
    <location>
        <begin position="12"/>
        <end position="36"/>
    </location>
</feature>
<keyword evidence="12 15" id="KW-1133">Transmembrane helix</keyword>
<keyword evidence="8 15" id="KW-0812">Transmembrane</keyword>
<proteinExistence type="predicted"/>
<dbReference type="InterPro" id="IPR003661">
    <property type="entry name" value="HisK_dim/P_dom"/>
</dbReference>
<evidence type="ECO:0000256" key="4">
    <source>
        <dbReference type="ARBA" id="ARBA00012438"/>
    </source>
</evidence>